<comment type="caution">
    <text evidence="12">The sequence shown here is derived from an EMBL/GenBank/DDBJ whole genome shotgun (WGS) entry which is preliminary data.</text>
</comment>
<evidence type="ECO:0000259" key="10">
    <source>
        <dbReference type="PROSITE" id="PS50102"/>
    </source>
</evidence>
<evidence type="ECO:0000256" key="5">
    <source>
        <dbReference type="ARBA" id="ARBA00043866"/>
    </source>
</evidence>
<dbReference type="InterPro" id="IPR002483">
    <property type="entry name" value="PWI_dom"/>
</dbReference>
<feature type="compositionally biased region" description="Gly residues" evidence="9">
    <location>
        <begin position="412"/>
        <end position="433"/>
    </location>
</feature>
<feature type="region of interest" description="Disordered" evidence="9">
    <location>
        <begin position="80"/>
        <end position="300"/>
    </location>
</feature>
<feature type="region of interest" description="Disordered" evidence="9">
    <location>
        <begin position="396"/>
        <end position="455"/>
    </location>
</feature>
<dbReference type="Proteomes" id="UP000823405">
    <property type="component" value="Unassembled WGS sequence"/>
</dbReference>
<name>A0A9P6QZ28_9FUNG</name>
<feature type="compositionally biased region" description="Basic and acidic residues" evidence="9">
    <location>
        <begin position="126"/>
        <end position="138"/>
    </location>
</feature>
<dbReference type="Gene3D" id="3.30.70.330">
    <property type="match status" value="2"/>
</dbReference>
<feature type="compositionally biased region" description="Basic and acidic residues" evidence="9">
    <location>
        <begin position="399"/>
        <end position="411"/>
    </location>
</feature>
<keyword evidence="2 7" id="KW-0863">Zinc-finger</keyword>
<dbReference type="GO" id="GO:0003723">
    <property type="term" value="F:RNA binding"/>
    <property type="evidence" value="ECO:0007669"/>
    <property type="project" value="UniProtKB-UniRule"/>
</dbReference>
<dbReference type="EMBL" id="JAAAIN010001154">
    <property type="protein sequence ID" value="KAG0306294.1"/>
    <property type="molecule type" value="Genomic_DNA"/>
</dbReference>
<dbReference type="AlphaFoldDB" id="A0A9P6QZ28"/>
<evidence type="ECO:0000256" key="9">
    <source>
        <dbReference type="SAM" id="MobiDB-lite"/>
    </source>
</evidence>
<dbReference type="PANTHER" id="PTHR14398">
    <property type="entry name" value="RNA RECOGNITION RRM/RNP DOMAIN"/>
    <property type="match status" value="1"/>
</dbReference>
<feature type="zinc finger region" description="C3H1-type" evidence="7">
    <location>
        <begin position="295"/>
        <end position="323"/>
    </location>
</feature>
<feature type="region of interest" description="Disordered" evidence="9">
    <location>
        <begin position="736"/>
        <end position="762"/>
    </location>
</feature>
<dbReference type="InterPro" id="IPR000504">
    <property type="entry name" value="RRM_dom"/>
</dbReference>
<feature type="compositionally biased region" description="Low complexity" evidence="9">
    <location>
        <begin position="218"/>
        <end position="238"/>
    </location>
</feature>
<keyword evidence="8" id="KW-0175">Coiled coil</keyword>
<feature type="compositionally biased region" description="Low complexity" evidence="9">
    <location>
        <begin position="140"/>
        <end position="158"/>
    </location>
</feature>
<evidence type="ECO:0000313" key="13">
    <source>
        <dbReference type="Proteomes" id="UP000823405"/>
    </source>
</evidence>
<accession>A0A9P6QZ28</accession>
<evidence type="ECO:0000256" key="1">
    <source>
        <dbReference type="ARBA" id="ARBA00022723"/>
    </source>
</evidence>
<evidence type="ECO:0000313" key="12">
    <source>
        <dbReference type="EMBL" id="KAG0306294.1"/>
    </source>
</evidence>
<feature type="domain" description="C3H1-type" evidence="11">
    <location>
        <begin position="295"/>
        <end position="323"/>
    </location>
</feature>
<evidence type="ECO:0000256" key="7">
    <source>
        <dbReference type="PROSITE-ProRule" id="PRU00723"/>
    </source>
</evidence>
<feature type="region of interest" description="Disordered" evidence="9">
    <location>
        <begin position="534"/>
        <end position="565"/>
    </location>
</feature>
<evidence type="ECO:0000259" key="11">
    <source>
        <dbReference type="PROSITE" id="PS50103"/>
    </source>
</evidence>
<dbReference type="PANTHER" id="PTHR14398:SF0">
    <property type="entry name" value="ZINC FINGER PROTEIN SWM"/>
    <property type="match status" value="1"/>
</dbReference>
<dbReference type="SMART" id="SM00356">
    <property type="entry name" value="ZnF_C3H1"/>
    <property type="match status" value="1"/>
</dbReference>
<organism evidence="12 13">
    <name type="scientific">Linnemannia gamsii</name>
    <dbReference type="NCBI Taxonomy" id="64522"/>
    <lineage>
        <taxon>Eukaryota</taxon>
        <taxon>Fungi</taxon>
        <taxon>Fungi incertae sedis</taxon>
        <taxon>Mucoromycota</taxon>
        <taxon>Mortierellomycotina</taxon>
        <taxon>Mortierellomycetes</taxon>
        <taxon>Mortierellales</taxon>
        <taxon>Mortierellaceae</taxon>
        <taxon>Linnemannia</taxon>
    </lineage>
</organism>
<dbReference type="OrthoDB" id="443401at2759"/>
<dbReference type="GO" id="GO:0005634">
    <property type="term" value="C:nucleus"/>
    <property type="evidence" value="ECO:0007669"/>
    <property type="project" value="TreeGrafter"/>
</dbReference>
<keyword evidence="3 7" id="KW-0862">Zinc</keyword>
<comment type="function">
    <text evidence="5">May be involved in the turnover of nuclear polyadenylated (pA+) RNA.</text>
</comment>
<feature type="compositionally biased region" description="Gly residues" evidence="9">
    <location>
        <begin position="444"/>
        <end position="454"/>
    </location>
</feature>
<protein>
    <submittedName>
        <fullName evidence="12">Uncharacterized protein</fullName>
    </submittedName>
</protein>
<evidence type="ECO:0000256" key="3">
    <source>
        <dbReference type="ARBA" id="ARBA00022833"/>
    </source>
</evidence>
<sequence>MHLDDSSDSGLKEFLTKELALISDADPAMLADYIIALLKHDKENDELKELCVSQLDDFLQQETVPFVDMLFKALATKSYKSNGSGASASAPRSYGGSSSGSADRASHQRQEKHHRGDSDASDDEDRSYKHARRDDARDVSSSISSTNHTSNNNSGNNNSRRRDYSPSRPSDDSRSDSRRGGRSNDSNASGQSDSDRRGDRSSQGGFSRQQGLTTAGFNSRNNSNNNSSNQSGFNSNNNTGMDRSQWNNGQQRSQFQEGGRGNVQDQQGNGSWRGGGNTRGGRGGMQGGQGFGQDRPKRQRCRDYDEKGFCLRGDMCPYDHGDDRIVVDEMAQVPFGMMGVPPGMGPNGLMAMGGMGRPPFFPGMPSEIITPHGSDMYDADGAPLSETMGVAKFPTDASESWRSEGGGRFDSTRGGGRGRGSLRGMRGGRGRGGSSHPYAVPGRFGAGGSSGGTAGSKTSLVVENIPDEFNTIDKVNEFFKSFGSLTNIQVDQPAHKALIQYSTRDEASAAYNSPEVIFGNRFVKVYWQPDDLDSATFGRQPKPTGQVRPETPASGASHYPMPPATSVLMTPERAAELAEERAAAAAKKEENKKTMQEIQRQKEALIQRQQEEQKLLMQALFAKKNMSQKDKDEILSGLKNVAIEVTKESVDPHAQARAAATAAEAQRQADLQKEAERLEKARLDTELEVLNTTPSVSGTTDAAETTTALKAKLAALQAQAAALGLEQQGGYAGRGRGGFIPRGRGRGAPVNTWTRGGGRGGAIVSHHRTFRIDNRSTKLSVQNVDDLSKEGLREHFETFGELESFNLGADGASATVQFKNRKDAEVAMQQGSQIANAAAGPLKLGWISEPQAP</sequence>
<dbReference type="SMART" id="SM00360">
    <property type="entry name" value="RRM"/>
    <property type="match status" value="2"/>
</dbReference>
<feature type="compositionally biased region" description="Low complexity" evidence="9">
    <location>
        <begin position="201"/>
        <end position="211"/>
    </location>
</feature>
<feature type="non-terminal residue" evidence="12">
    <location>
        <position position="1"/>
    </location>
</feature>
<keyword evidence="4 6" id="KW-0694">RNA-binding</keyword>
<reference evidence="12" key="1">
    <citation type="journal article" date="2020" name="Fungal Divers.">
        <title>Resolving the Mortierellaceae phylogeny through synthesis of multi-gene phylogenetics and phylogenomics.</title>
        <authorList>
            <person name="Vandepol N."/>
            <person name="Liber J."/>
            <person name="Desiro A."/>
            <person name="Na H."/>
            <person name="Kennedy M."/>
            <person name="Barry K."/>
            <person name="Grigoriev I.V."/>
            <person name="Miller A.N."/>
            <person name="O'Donnell K."/>
            <person name="Stajich J.E."/>
            <person name="Bonito G."/>
        </authorList>
    </citation>
    <scope>NUCLEOTIDE SEQUENCE</scope>
    <source>
        <strain evidence="12">NVP60</strain>
    </source>
</reference>
<feature type="compositionally biased region" description="Polar residues" evidence="9">
    <location>
        <begin position="239"/>
        <end position="256"/>
    </location>
</feature>
<feature type="compositionally biased region" description="Basic and acidic residues" evidence="9">
    <location>
        <begin position="104"/>
        <end position="118"/>
    </location>
</feature>
<feature type="domain" description="RRM" evidence="10">
    <location>
        <begin position="458"/>
        <end position="530"/>
    </location>
</feature>
<dbReference type="InterPro" id="IPR000571">
    <property type="entry name" value="Znf_CCCH"/>
</dbReference>
<dbReference type="InterPro" id="IPR045137">
    <property type="entry name" value="RBM26/27"/>
</dbReference>
<evidence type="ECO:0000256" key="6">
    <source>
        <dbReference type="PROSITE-ProRule" id="PRU00176"/>
    </source>
</evidence>
<feature type="coiled-coil region" evidence="8">
    <location>
        <begin position="574"/>
        <end position="615"/>
    </location>
</feature>
<evidence type="ECO:0000256" key="2">
    <source>
        <dbReference type="ARBA" id="ARBA00022771"/>
    </source>
</evidence>
<proteinExistence type="predicted"/>
<dbReference type="GO" id="GO:0008270">
    <property type="term" value="F:zinc ion binding"/>
    <property type="evidence" value="ECO:0007669"/>
    <property type="project" value="UniProtKB-KW"/>
</dbReference>
<dbReference type="PROSITE" id="PS50103">
    <property type="entry name" value="ZF_C3H1"/>
    <property type="match status" value="1"/>
</dbReference>
<evidence type="ECO:0000256" key="8">
    <source>
        <dbReference type="SAM" id="Coils"/>
    </source>
</evidence>
<feature type="compositionally biased region" description="Basic and acidic residues" evidence="9">
    <location>
        <begin position="160"/>
        <end position="179"/>
    </location>
</feature>
<keyword evidence="13" id="KW-1185">Reference proteome</keyword>
<dbReference type="PROSITE" id="PS50102">
    <property type="entry name" value="RRM"/>
    <property type="match status" value="2"/>
</dbReference>
<feature type="compositionally biased region" description="Low complexity" evidence="9">
    <location>
        <begin position="80"/>
        <end position="103"/>
    </location>
</feature>
<dbReference type="SUPFAM" id="SSF54928">
    <property type="entry name" value="RNA-binding domain, RBD"/>
    <property type="match status" value="1"/>
</dbReference>
<dbReference type="CDD" id="cd12257">
    <property type="entry name" value="RRM1_RBM26_like"/>
    <property type="match status" value="1"/>
</dbReference>
<dbReference type="InterPro" id="IPR036855">
    <property type="entry name" value="Znf_CCCH_sf"/>
</dbReference>
<feature type="coiled-coil region" evidence="8">
    <location>
        <begin position="661"/>
        <end position="688"/>
    </location>
</feature>
<gene>
    <name evidence="12" type="ORF">BGZ97_000799</name>
</gene>
<dbReference type="InterPro" id="IPR035979">
    <property type="entry name" value="RBD_domain_sf"/>
</dbReference>
<evidence type="ECO:0000256" key="4">
    <source>
        <dbReference type="ARBA" id="ARBA00022884"/>
    </source>
</evidence>
<feature type="compositionally biased region" description="Gly residues" evidence="9">
    <location>
        <begin position="271"/>
        <end position="291"/>
    </location>
</feature>
<feature type="compositionally biased region" description="Low complexity" evidence="9">
    <location>
        <begin position="183"/>
        <end position="192"/>
    </location>
</feature>
<feature type="domain" description="RRM" evidence="10">
    <location>
        <begin position="777"/>
        <end position="849"/>
    </location>
</feature>
<dbReference type="InterPro" id="IPR012677">
    <property type="entry name" value="Nucleotide-bd_a/b_plait_sf"/>
</dbReference>
<keyword evidence="1 7" id="KW-0479">Metal-binding</keyword>
<dbReference type="Pfam" id="PF01480">
    <property type="entry name" value="PWI"/>
    <property type="match status" value="1"/>
</dbReference>
<dbReference type="SUPFAM" id="SSF90229">
    <property type="entry name" value="CCCH zinc finger"/>
    <property type="match status" value="1"/>
</dbReference>